<keyword evidence="2" id="KW-1185">Reference proteome</keyword>
<dbReference type="Proteomes" id="UP000823775">
    <property type="component" value="Unassembled WGS sequence"/>
</dbReference>
<evidence type="ECO:0000313" key="1">
    <source>
        <dbReference type="EMBL" id="MCE0481999.1"/>
    </source>
</evidence>
<evidence type="ECO:0000313" key="2">
    <source>
        <dbReference type="Proteomes" id="UP000823775"/>
    </source>
</evidence>
<protein>
    <submittedName>
        <fullName evidence="1">Uncharacterized protein</fullName>
    </submittedName>
</protein>
<comment type="caution">
    <text evidence="1">The sequence shown here is derived from an EMBL/GenBank/DDBJ whole genome shotgun (WGS) entry which is preliminary data.</text>
</comment>
<sequence>MPMERWSKLQLASGNCLESALHRRFADQNWRLTALLPVELLSSQFTASHRRANDSLWIPSGGSPVLPDSLMM</sequence>
<reference evidence="1 2" key="1">
    <citation type="journal article" date="2021" name="BMC Genomics">
        <title>Datura genome reveals duplications of psychoactive alkaloid biosynthetic genes and high mutation rate following tissue culture.</title>
        <authorList>
            <person name="Rajewski A."/>
            <person name="Carter-House D."/>
            <person name="Stajich J."/>
            <person name="Litt A."/>
        </authorList>
    </citation>
    <scope>NUCLEOTIDE SEQUENCE [LARGE SCALE GENOMIC DNA]</scope>
    <source>
        <strain evidence="1">AR-01</strain>
    </source>
</reference>
<feature type="non-terminal residue" evidence="1">
    <location>
        <position position="72"/>
    </location>
</feature>
<organism evidence="1 2">
    <name type="scientific">Datura stramonium</name>
    <name type="common">Jimsonweed</name>
    <name type="synonym">Common thornapple</name>
    <dbReference type="NCBI Taxonomy" id="4076"/>
    <lineage>
        <taxon>Eukaryota</taxon>
        <taxon>Viridiplantae</taxon>
        <taxon>Streptophyta</taxon>
        <taxon>Embryophyta</taxon>
        <taxon>Tracheophyta</taxon>
        <taxon>Spermatophyta</taxon>
        <taxon>Magnoliopsida</taxon>
        <taxon>eudicotyledons</taxon>
        <taxon>Gunneridae</taxon>
        <taxon>Pentapetalae</taxon>
        <taxon>asterids</taxon>
        <taxon>lamiids</taxon>
        <taxon>Solanales</taxon>
        <taxon>Solanaceae</taxon>
        <taxon>Solanoideae</taxon>
        <taxon>Datureae</taxon>
        <taxon>Datura</taxon>
    </lineage>
</organism>
<name>A0ABS8VP01_DATST</name>
<accession>A0ABS8VP01</accession>
<dbReference type="EMBL" id="JACEIK010005673">
    <property type="protein sequence ID" value="MCE0481999.1"/>
    <property type="molecule type" value="Genomic_DNA"/>
</dbReference>
<gene>
    <name evidence="1" type="ORF">HAX54_040299</name>
</gene>
<proteinExistence type="predicted"/>